<dbReference type="EMBL" id="AHHH01000104">
    <property type="protein sequence ID" value="ESU41907.1"/>
    <property type="molecule type" value="Genomic_DNA"/>
</dbReference>
<dbReference type="AlphaFoldDB" id="V6TU78"/>
<evidence type="ECO:0000313" key="3">
    <source>
        <dbReference type="Proteomes" id="UP000018040"/>
    </source>
</evidence>
<accession>V6TU78</accession>
<name>V6TU78_GIAIN</name>
<reference evidence="3" key="1">
    <citation type="submission" date="2012-02" db="EMBL/GenBank/DDBJ databases">
        <title>Genome sequencing of Giardia lamblia Genotypes A2 and B isolates (DH and GS) and comparative analysis with the genomes of Genotypes A1 and E (WB and Pig).</title>
        <authorList>
            <person name="Adam R."/>
            <person name="Dahlstrom E."/>
            <person name="Martens C."/>
            <person name="Bruno D."/>
            <person name="Barbian K."/>
            <person name="Porcella S.F."/>
            <person name="Nash T."/>
        </authorList>
    </citation>
    <scope>NUCLEOTIDE SEQUENCE</scope>
    <source>
        <strain evidence="3">GS</strain>
    </source>
</reference>
<feature type="compositionally biased region" description="Basic residues" evidence="1">
    <location>
        <begin position="63"/>
        <end position="77"/>
    </location>
</feature>
<protein>
    <submittedName>
        <fullName evidence="2">Uncharacterized protein</fullName>
    </submittedName>
</protein>
<organism evidence="2 3">
    <name type="scientific">Giardia intestinalis</name>
    <name type="common">Giardia lamblia</name>
    <dbReference type="NCBI Taxonomy" id="5741"/>
    <lineage>
        <taxon>Eukaryota</taxon>
        <taxon>Metamonada</taxon>
        <taxon>Diplomonadida</taxon>
        <taxon>Hexamitidae</taxon>
        <taxon>Giardiinae</taxon>
        <taxon>Giardia</taxon>
    </lineage>
</organism>
<evidence type="ECO:0000256" key="1">
    <source>
        <dbReference type="SAM" id="MobiDB-lite"/>
    </source>
</evidence>
<dbReference type="Proteomes" id="UP000018040">
    <property type="component" value="Unassembled WGS sequence"/>
</dbReference>
<comment type="caution">
    <text evidence="2">The sequence shown here is derived from an EMBL/GenBank/DDBJ whole genome shotgun (WGS) entry which is preliminary data.</text>
</comment>
<proteinExistence type="predicted"/>
<gene>
    <name evidence="2" type="ORF">GSB_152947</name>
</gene>
<sequence>MSARPLMRVMQIGRTKLCRAFDGLRSRRSIYSTYQLCSCLLQDPAPRHGPDLVANSLMLGRRQSRARRTLVARKKGGRLPSSAAGPGARAQSGPRGGQYIPARPQPPEEETVVHRRTRGALEDETHASTEGASRRPRRIRCEGQRRSSLLSGDSLLKHR</sequence>
<evidence type="ECO:0000313" key="2">
    <source>
        <dbReference type="EMBL" id="ESU41907.1"/>
    </source>
</evidence>
<feature type="compositionally biased region" description="Low complexity" evidence="1">
    <location>
        <begin position="147"/>
        <end position="159"/>
    </location>
</feature>
<feature type="region of interest" description="Disordered" evidence="1">
    <location>
        <begin position="63"/>
        <end position="159"/>
    </location>
</feature>
<reference evidence="2 3" key="2">
    <citation type="journal article" date="2013" name="Genome Biol. Evol.">
        <title>Genome sequencing of Giardia lamblia genotypes A2 and B isolates (DH and GS) and comparative analysis with the genomes of genotypes A1 and E (WB and Pig).</title>
        <authorList>
            <person name="Adam R.D."/>
            <person name="Dahlstrom E.W."/>
            <person name="Martens C.A."/>
            <person name="Bruno D.P."/>
            <person name="Barbian K.D."/>
            <person name="Ricklefs S.M."/>
            <person name="Hernandez M.M."/>
            <person name="Narla N.P."/>
            <person name="Patel R.B."/>
            <person name="Porcella S.F."/>
            <person name="Nash T.E."/>
        </authorList>
    </citation>
    <scope>NUCLEOTIDE SEQUENCE [LARGE SCALE GENOMIC DNA]</scope>
    <source>
        <strain evidence="2 3">GS</strain>
    </source>
</reference>